<evidence type="ECO:0000256" key="5">
    <source>
        <dbReference type="ARBA" id="ARBA00023159"/>
    </source>
</evidence>
<comment type="caution">
    <text evidence="11">The sequence shown here is derived from an EMBL/GenBank/DDBJ whole genome shotgun (WGS) entry which is preliminary data.</text>
</comment>
<keyword evidence="3" id="KW-0156">Chromatin regulator</keyword>
<gene>
    <name evidence="11" type="ORF">PPRIM_AZ9-3.1.T0320077</name>
</gene>
<evidence type="ECO:0000259" key="9">
    <source>
        <dbReference type="PROSITE" id="PS50014"/>
    </source>
</evidence>
<dbReference type="EC" id="2.3.1.48" evidence="1"/>
<name>A0A8S1L176_PARPR</name>
<keyword evidence="6" id="KW-0804">Transcription</keyword>
<feature type="domain" description="N-acetyltransferase" evidence="10">
    <location>
        <begin position="33"/>
        <end position="187"/>
    </location>
</feature>
<evidence type="ECO:0000256" key="7">
    <source>
        <dbReference type="ARBA" id="ARBA00023315"/>
    </source>
</evidence>
<reference evidence="11" key="1">
    <citation type="submission" date="2021-01" db="EMBL/GenBank/DDBJ databases">
        <authorList>
            <consortium name="Genoscope - CEA"/>
            <person name="William W."/>
        </authorList>
    </citation>
    <scope>NUCLEOTIDE SEQUENCE</scope>
</reference>
<proteinExistence type="predicted"/>
<dbReference type="SMART" id="SM00297">
    <property type="entry name" value="BROMO"/>
    <property type="match status" value="1"/>
</dbReference>
<evidence type="ECO:0000259" key="10">
    <source>
        <dbReference type="PROSITE" id="PS51186"/>
    </source>
</evidence>
<protein>
    <recommendedName>
        <fullName evidence="1">histone acetyltransferase</fullName>
        <ecNumber evidence="1">2.3.1.48</ecNumber>
    </recommendedName>
</protein>
<dbReference type="OMA" id="HQPPKEW"/>
<evidence type="ECO:0000313" key="12">
    <source>
        <dbReference type="Proteomes" id="UP000688137"/>
    </source>
</evidence>
<evidence type="ECO:0000256" key="8">
    <source>
        <dbReference type="PROSITE-ProRule" id="PRU00035"/>
    </source>
</evidence>
<evidence type="ECO:0000313" key="11">
    <source>
        <dbReference type="EMBL" id="CAD8061680.1"/>
    </source>
</evidence>
<keyword evidence="7" id="KW-0012">Acyltransferase</keyword>
<evidence type="ECO:0000256" key="3">
    <source>
        <dbReference type="ARBA" id="ARBA00022853"/>
    </source>
</evidence>
<dbReference type="GO" id="GO:0045944">
    <property type="term" value="P:positive regulation of transcription by RNA polymerase II"/>
    <property type="evidence" value="ECO:0007669"/>
    <property type="project" value="TreeGrafter"/>
</dbReference>
<evidence type="ECO:0000256" key="6">
    <source>
        <dbReference type="ARBA" id="ARBA00023163"/>
    </source>
</evidence>
<dbReference type="InterPro" id="IPR001487">
    <property type="entry name" value="Bromodomain"/>
</dbReference>
<dbReference type="PANTHER" id="PTHR45750:SF3">
    <property type="entry name" value="HISTONE ACETYLTRANSFERASE"/>
    <property type="match status" value="1"/>
</dbReference>
<dbReference type="Proteomes" id="UP000688137">
    <property type="component" value="Unassembled WGS sequence"/>
</dbReference>
<dbReference type="InterPro" id="IPR018359">
    <property type="entry name" value="Bromodomain_CS"/>
</dbReference>
<accession>A0A8S1L176</accession>
<dbReference type="InterPro" id="IPR037800">
    <property type="entry name" value="GCN5"/>
</dbReference>
<evidence type="ECO:0000256" key="2">
    <source>
        <dbReference type="ARBA" id="ARBA00022679"/>
    </source>
</evidence>
<dbReference type="GO" id="GO:0010484">
    <property type="term" value="F:histone H3 acetyltransferase activity"/>
    <property type="evidence" value="ECO:0007669"/>
    <property type="project" value="TreeGrafter"/>
</dbReference>
<sequence>MSQQFVGINGEQTGLGFTNRDQGAKVEEDQGLIDFKIITNNGTHESMKMLIDLKNIFARQLPKMPKEYIVRLVFDRNHESMCIIKDNTKVIGGICYRKYPTQRFAEIAFLAITATLQVKGYGTRLMNKFKEHIQKQDVEYLLTYADNYAIGYFRKQGFYQEIKMQPDRWKGFIKDYDGGTLMECYVHPFIDYGNISDLIREQKQQMIDIIKKLTLNDRVYPGLDKQNYKVENSNSDKPTVKPESIQGILESGWTIDDYNELKKQKEKTFMISCQQIIDTMRKHKSAWPFLDPVNKDDVPDYYDVITDPIDIKTIEKKLQSNQYTSKDLFIKDVKRIFTNCRNYNQPDTIYYKCANELERSIDDYLKKLKDEQQIPGVSKKIKKTNNK</sequence>
<keyword evidence="4" id="KW-0805">Transcription regulation</keyword>
<keyword evidence="5" id="KW-0010">Activator</keyword>
<organism evidence="11 12">
    <name type="scientific">Paramecium primaurelia</name>
    <dbReference type="NCBI Taxonomy" id="5886"/>
    <lineage>
        <taxon>Eukaryota</taxon>
        <taxon>Sar</taxon>
        <taxon>Alveolata</taxon>
        <taxon>Ciliophora</taxon>
        <taxon>Intramacronucleata</taxon>
        <taxon>Oligohymenophorea</taxon>
        <taxon>Peniculida</taxon>
        <taxon>Parameciidae</taxon>
        <taxon>Paramecium</taxon>
    </lineage>
</organism>
<dbReference type="AlphaFoldDB" id="A0A8S1L176"/>
<dbReference type="CDD" id="cd05509">
    <property type="entry name" value="Bromo_gcn5_like"/>
    <property type="match status" value="1"/>
</dbReference>
<dbReference type="Pfam" id="PF00439">
    <property type="entry name" value="Bromodomain"/>
    <property type="match status" value="1"/>
</dbReference>
<dbReference type="PANTHER" id="PTHR45750">
    <property type="entry name" value="GH11602P"/>
    <property type="match status" value="1"/>
</dbReference>
<keyword evidence="12" id="KW-1185">Reference proteome</keyword>
<dbReference type="PROSITE" id="PS00633">
    <property type="entry name" value="BROMODOMAIN_1"/>
    <property type="match status" value="1"/>
</dbReference>
<dbReference type="InterPro" id="IPR000182">
    <property type="entry name" value="GNAT_dom"/>
</dbReference>
<keyword evidence="2" id="KW-0808">Transferase</keyword>
<dbReference type="PROSITE" id="PS51186">
    <property type="entry name" value="GNAT"/>
    <property type="match status" value="1"/>
</dbReference>
<dbReference type="Pfam" id="PF00583">
    <property type="entry name" value="Acetyltransf_1"/>
    <property type="match status" value="1"/>
</dbReference>
<feature type="domain" description="Bromo" evidence="9">
    <location>
        <begin position="281"/>
        <end position="351"/>
    </location>
</feature>
<evidence type="ECO:0000256" key="1">
    <source>
        <dbReference type="ARBA" id="ARBA00013184"/>
    </source>
</evidence>
<evidence type="ECO:0000256" key="4">
    <source>
        <dbReference type="ARBA" id="ARBA00023015"/>
    </source>
</evidence>
<keyword evidence="8" id="KW-0103">Bromodomain</keyword>
<dbReference type="PROSITE" id="PS50014">
    <property type="entry name" value="BROMODOMAIN_2"/>
    <property type="match status" value="1"/>
</dbReference>
<dbReference type="EMBL" id="CAJJDM010000031">
    <property type="protein sequence ID" value="CAD8061680.1"/>
    <property type="molecule type" value="Genomic_DNA"/>
</dbReference>
<dbReference type="GO" id="GO:0000123">
    <property type="term" value="C:histone acetyltransferase complex"/>
    <property type="evidence" value="ECO:0007669"/>
    <property type="project" value="TreeGrafter"/>
</dbReference>
<dbReference type="CDD" id="cd04301">
    <property type="entry name" value="NAT_SF"/>
    <property type="match status" value="1"/>
</dbReference>